<keyword evidence="7" id="KW-1133">Transmembrane helix</keyword>
<dbReference type="PANTHER" id="PTHR31646">
    <property type="entry name" value="ALPHA-1,2-MANNOSYLTRANSFERASE MNN2"/>
    <property type="match status" value="1"/>
</dbReference>
<dbReference type="Pfam" id="PF11051">
    <property type="entry name" value="Mannosyl_trans3"/>
    <property type="match status" value="1"/>
</dbReference>
<evidence type="ECO:0000256" key="2">
    <source>
        <dbReference type="ARBA" id="ARBA00004606"/>
    </source>
</evidence>
<organism evidence="11 12">
    <name type="scientific">Phytophthora lilii</name>
    <dbReference type="NCBI Taxonomy" id="2077276"/>
    <lineage>
        <taxon>Eukaryota</taxon>
        <taxon>Sar</taxon>
        <taxon>Stramenopiles</taxon>
        <taxon>Oomycota</taxon>
        <taxon>Peronosporomycetes</taxon>
        <taxon>Peronosporales</taxon>
        <taxon>Peronosporaceae</taxon>
        <taxon>Phytophthora</taxon>
    </lineage>
</organism>
<evidence type="ECO:0000256" key="9">
    <source>
        <dbReference type="ARBA" id="ARBA00023136"/>
    </source>
</evidence>
<protein>
    <submittedName>
        <fullName evidence="11">Unnamed protein product</fullName>
    </submittedName>
</protein>
<evidence type="ECO:0000256" key="3">
    <source>
        <dbReference type="ARBA" id="ARBA00009105"/>
    </source>
</evidence>
<dbReference type="EMBL" id="BSXW01000523">
    <property type="protein sequence ID" value="GMF24610.1"/>
    <property type="molecule type" value="Genomic_DNA"/>
</dbReference>
<comment type="subcellular location">
    <subcellularLocation>
        <location evidence="10">Endomembrane system</location>
        <topology evidence="10">Single-pass membrane protein</topology>
    </subcellularLocation>
    <subcellularLocation>
        <location evidence="1">Golgi apparatus membrane</location>
    </subcellularLocation>
    <subcellularLocation>
        <location evidence="2">Membrane</location>
        <topology evidence="2">Single-pass type II membrane protein</topology>
    </subcellularLocation>
</comment>
<keyword evidence="4" id="KW-0808">Transferase</keyword>
<sequence length="377" mass="43028">MNVVLREAKELQLMRTEDEPEVQVATLVPPVHEERHTEQVQEESTNPHTTIDQAEEHARSVKMLPAHEKKKRRLKCVGWRATGHCTTHGPVNLRMTKAATMLSQFGLRELANTSEAGDMSFHRINDHWATGFGAKVFAIYSSFFDRVLFLDADNVPARDPAYMFESKAFVDTGAVFWPAFWHPGPTIFNIHGQSLLWEVLGTPFVNSFKQESGQLLINRRRHAAPLDLVKFYTFHRPNPFTRLKLAYGDKDLFRFAWMKRSVPFTMIQTPPSVAGKVIKGSFCGMTMVQHGVQGEVLFLHRNSNKLTGEVKRKIVYHRAQAIKNVREKLLKEGFNHFPDQQVIADEMTRLRLKPAPTLEPLEPDGSTSLNQAIMINF</sequence>
<proteinExistence type="inferred from homology"/>
<keyword evidence="12" id="KW-1185">Reference proteome</keyword>
<keyword evidence="6" id="KW-0735">Signal-anchor</keyword>
<gene>
    <name evidence="11" type="ORF">Plil01_001010600</name>
</gene>
<keyword evidence="9" id="KW-0472">Membrane</keyword>
<reference evidence="11" key="1">
    <citation type="submission" date="2023-04" db="EMBL/GenBank/DDBJ databases">
        <title>Phytophthora lilii NBRC 32176.</title>
        <authorList>
            <person name="Ichikawa N."/>
            <person name="Sato H."/>
            <person name="Tonouchi N."/>
        </authorList>
    </citation>
    <scope>NUCLEOTIDE SEQUENCE</scope>
    <source>
        <strain evidence="11">NBRC 32176</strain>
    </source>
</reference>
<keyword evidence="8" id="KW-0333">Golgi apparatus</keyword>
<dbReference type="Proteomes" id="UP001165083">
    <property type="component" value="Unassembled WGS sequence"/>
</dbReference>
<evidence type="ECO:0000256" key="7">
    <source>
        <dbReference type="ARBA" id="ARBA00022989"/>
    </source>
</evidence>
<dbReference type="InterPro" id="IPR022751">
    <property type="entry name" value="Alpha_mannosyltransferase"/>
</dbReference>
<evidence type="ECO:0000256" key="1">
    <source>
        <dbReference type="ARBA" id="ARBA00004394"/>
    </source>
</evidence>
<comment type="caution">
    <text evidence="11">The sequence shown here is derived from an EMBL/GenBank/DDBJ whole genome shotgun (WGS) entry which is preliminary data.</text>
</comment>
<dbReference type="GO" id="GO:0000139">
    <property type="term" value="C:Golgi membrane"/>
    <property type="evidence" value="ECO:0007669"/>
    <property type="project" value="UniProtKB-SubCell"/>
</dbReference>
<accession>A0A9W6U2D4</accession>
<evidence type="ECO:0000313" key="12">
    <source>
        <dbReference type="Proteomes" id="UP001165083"/>
    </source>
</evidence>
<evidence type="ECO:0000256" key="5">
    <source>
        <dbReference type="ARBA" id="ARBA00022692"/>
    </source>
</evidence>
<keyword evidence="5" id="KW-0812">Transmembrane</keyword>
<dbReference type="SUPFAM" id="SSF53448">
    <property type="entry name" value="Nucleotide-diphospho-sugar transferases"/>
    <property type="match status" value="1"/>
</dbReference>
<evidence type="ECO:0000256" key="10">
    <source>
        <dbReference type="ARBA" id="ARBA00037847"/>
    </source>
</evidence>
<dbReference type="InterPro" id="IPR029044">
    <property type="entry name" value="Nucleotide-diphossugar_trans"/>
</dbReference>
<name>A0A9W6U2D4_9STRA</name>
<dbReference type="OrthoDB" id="118040at2759"/>
<dbReference type="GO" id="GO:0046354">
    <property type="term" value="P:mannan biosynthetic process"/>
    <property type="evidence" value="ECO:0007669"/>
    <property type="project" value="TreeGrafter"/>
</dbReference>
<evidence type="ECO:0000256" key="4">
    <source>
        <dbReference type="ARBA" id="ARBA00022679"/>
    </source>
</evidence>
<dbReference type="AlphaFoldDB" id="A0A9W6U2D4"/>
<evidence type="ECO:0000313" key="11">
    <source>
        <dbReference type="EMBL" id="GMF24610.1"/>
    </source>
</evidence>
<dbReference type="GO" id="GO:0000026">
    <property type="term" value="F:alpha-1,2-mannosyltransferase activity"/>
    <property type="evidence" value="ECO:0007669"/>
    <property type="project" value="TreeGrafter"/>
</dbReference>
<evidence type="ECO:0000256" key="8">
    <source>
        <dbReference type="ARBA" id="ARBA00023034"/>
    </source>
</evidence>
<comment type="similarity">
    <text evidence="3">Belongs to the MNN1/MNT family.</text>
</comment>
<evidence type="ECO:0000256" key="6">
    <source>
        <dbReference type="ARBA" id="ARBA00022968"/>
    </source>
</evidence>
<dbReference type="PANTHER" id="PTHR31646:SF1">
    <property type="entry name" value="ALPHA-1,2-MANNOSYLTRANSFERASE MNN2"/>
    <property type="match status" value="1"/>
</dbReference>